<dbReference type="Proteomes" id="UP000622610">
    <property type="component" value="Unassembled WGS sequence"/>
</dbReference>
<accession>A0A917JF07</accession>
<organism evidence="1 2">
    <name type="scientific">Enterococcus alcedinis</name>
    <dbReference type="NCBI Taxonomy" id="1274384"/>
    <lineage>
        <taxon>Bacteria</taxon>
        <taxon>Bacillati</taxon>
        <taxon>Bacillota</taxon>
        <taxon>Bacilli</taxon>
        <taxon>Lactobacillales</taxon>
        <taxon>Enterococcaceae</taxon>
        <taxon>Enterococcus</taxon>
    </lineage>
</organism>
<dbReference type="RefSeq" id="WP_188366269.1">
    <property type="nucleotide sequence ID" value="NZ_BMDT01000001.1"/>
</dbReference>
<gene>
    <name evidence="1" type="ORF">GCM10011482_00600</name>
</gene>
<sequence>MKLTKKIKEKVIETAEHLYDLSKKDLFINISKDGVEINEKRPTKQTIKWRSKGH</sequence>
<reference evidence="1" key="2">
    <citation type="submission" date="2020-09" db="EMBL/GenBank/DDBJ databases">
        <authorList>
            <person name="Sun Q."/>
            <person name="Sedlacek I."/>
        </authorList>
    </citation>
    <scope>NUCLEOTIDE SEQUENCE</scope>
    <source>
        <strain evidence="1">CCM 8433</strain>
    </source>
</reference>
<reference evidence="1" key="1">
    <citation type="journal article" date="2014" name="Int. J. Syst. Evol. Microbiol.">
        <title>Complete genome sequence of Corynebacterium casei LMG S-19264T (=DSM 44701T), isolated from a smear-ripened cheese.</title>
        <authorList>
            <consortium name="US DOE Joint Genome Institute (JGI-PGF)"/>
            <person name="Walter F."/>
            <person name="Albersmeier A."/>
            <person name="Kalinowski J."/>
            <person name="Ruckert C."/>
        </authorList>
    </citation>
    <scope>NUCLEOTIDE SEQUENCE</scope>
    <source>
        <strain evidence="1">CCM 8433</strain>
    </source>
</reference>
<evidence type="ECO:0000313" key="2">
    <source>
        <dbReference type="Proteomes" id="UP000622610"/>
    </source>
</evidence>
<name>A0A917JF07_9ENTE</name>
<keyword evidence="2" id="KW-1185">Reference proteome</keyword>
<comment type="caution">
    <text evidence="1">The sequence shown here is derived from an EMBL/GenBank/DDBJ whole genome shotgun (WGS) entry which is preliminary data.</text>
</comment>
<proteinExistence type="predicted"/>
<dbReference type="EMBL" id="BMDT01000001">
    <property type="protein sequence ID" value="GGI64406.1"/>
    <property type="molecule type" value="Genomic_DNA"/>
</dbReference>
<evidence type="ECO:0000313" key="1">
    <source>
        <dbReference type="EMBL" id="GGI64406.1"/>
    </source>
</evidence>
<protein>
    <submittedName>
        <fullName evidence="1">Uncharacterized protein</fullName>
    </submittedName>
</protein>
<dbReference type="AlphaFoldDB" id="A0A917JF07"/>